<dbReference type="EC" id="3.1.26.4" evidence="4 10"/>
<dbReference type="InterPro" id="IPR050092">
    <property type="entry name" value="RNase_H"/>
</dbReference>
<evidence type="ECO:0000256" key="11">
    <source>
        <dbReference type="SAM" id="MobiDB-lite"/>
    </source>
</evidence>
<feature type="region of interest" description="Disordered" evidence="11">
    <location>
        <begin position="66"/>
        <end position="131"/>
    </location>
</feature>
<evidence type="ECO:0000256" key="3">
    <source>
        <dbReference type="ARBA" id="ARBA00005300"/>
    </source>
</evidence>
<feature type="compositionally biased region" description="Low complexity" evidence="11">
    <location>
        <begin position="66"/>
        <end position="75"/>
    </location>
</feature>
<dbReference type="SUPFAM" id="SSF53098">
    <property type="entry name" value="Ribonuclease H-like"/>
    <property type="match status" value="1"/>
</dbReference>
<name>A0A9W8ISX9_9FUNG</name>
<dbReference type="Gene3D" id="3.40.970.10">
    <property type="entry name" value="Ribonuclease H1, N-terminal domain"/>
    <property type="match status" value="1"/>
</dbReference>
<dbReference type="FunFam" id="3.30.420.10:FF:000115">
    <property type="entry name" value="Ribonuclease H"/>
    <property type="match status" value="1"/>
</dbReference>
<evidence type="ECO:0000259" key="12">
    <source>
        <dbReference type="PROSITE" id="PS50879"/>
    </source>
</evidence>
<dbReference type="InterPro" id="IPR011320">
    <property type="entry name" value="RNase_H1_N"/>
</dbReference>
<dbReference type="GO" id="GO:0000287">
    <property type="term" value="F:magnesium ion binding"/>
    <property type="evidence" value="ECO:0007669"/>
    <property type="project" value="UniProtKB-UniRule"/>
</dbReference>
<dbReference type="InterPro" id="IPR002156">
    <property type="entry name" value="RNaseH_domain"/>
</dbReference>
<proteinExistence type="inferred from homology"/>
<dbReference type="InterPro" id="IPR036397">
    <property type="entry name" value="RNaseH_sf"/>
</dbReference>
<evidence type="ECO:0000256" key="1">
    <source>
        <dbReference type="ARBA" id="ARBA00000077"/>
    </source>
</evidence>
<dbReference type="InterPro" id="IPR017067">
    <property type="entry name" value="RNase_H1_euk"/>
</dbReference>
<keyword evidence="9 10" id="KW-0460">Magnesium</keyword>
<keyword evidence="8 10" id="KW-0378">Hydrolase</keyword>
<evidence type="ECO:0000256" key="2">
    <source>
        <dbReference type="ARBA" id="ARBA00001946"/>
    </source>
</evidence>
<keyword evidence="7 10" id="KW-0255">Endonuclease</keyword>
<dbReference type="Pfam" id="PF00075">
    <property type="entry name" value="RNase_H"/>
    <property type="match status" value="1"/>
</dbReference>
<dbReference type="GO" id="GO:0003676">
    <property type="term" value="F:nucleic acid binding"/>
    <property type="evidence" value="ECO:0007669"/>
    <property type="project" value="UniProtKB-UniRule"/>
</dbReference>
<organism evidence="13 14">
    <name type="scientific">Coemansia aciculifera</name>
    <dbReference type="NCBI Taxonomy" id="417176"/>
    <lineage>
        <taxon>Eukaryota</taxon>
        <taxon>Fungi</taxon>
        <taxon>Fungi incertae sedis</taxon>
        <taxon>Zoopagomycota</taxon>
        <taxon>Kickxellomycotina</taxon>
        <taxon>Kickxellomycetes</taxon>
        <taxon>Kickxellales</taxon>
        <taxon>Kickxellaceae</taxon>
        <taxon>Coemansia</taxon>
    </lineage>
</organism>
<dbReference type="PROSITE" id="PS50879">
    <property type="entry name" value="RNASE_H_1"/>
    <property type="match status" value="1"/>
</dbReference>
<dbReference type="GO" id="GO:0043137">
    <property type="term" value="P:DNA replication, removal of RNA primer"/>
    <property type="evidence" value="ECO:0007669"/>
    <property type="project" value="TreeGrafter"/>
</dbReference>
<gene>
    <name evidence="13" type="ORF">GGH94_002439</name>
</gene>
<dbReference type="AlphaFoldDB" id="A0A9W8ISX9"/>
<comment type="function">
    <text evidence="10">Endonuclease that specifically degrades the RNA of RNA-DNA hybrids.</text>
</comment>
<evidence type="ECO:0000256" key="8">
    <source>
        <dbReference type="ARBA" id="ARBA00022801"/>
    </source>
</evidence>
<dbReference type="Proteomes" id="UP001140074">
    <property type="component" value="Unassembled WGS sequence"/>
</dbReference>
<evidence type="ECO:0000256" key="7">
    <source>
        <dbReference type="ARBA" id="ARBA00022759"/>
    </source>
</evidence>
<evidence type="ECO:0000256" key="5">
    <source>
        <dbReference type="ARBA" id="ARBA00022722"/>
    </source>
</evidence>
<keyword evidence="14" id="KW-1185">Reference proteome</keyword>
<comment type="similarity">
    <text evidence="3 10">Belongs to the RNase H family.</text>
</comment>
<dbReference type="InterPro" id="IPR012337">
    <property type="entry name" value="RNaseH-like_sf"/>
</dbReference>
<dbReference type="InterPro" id="IPR037056">
    <property type="entry name" value="RNase_H1_N_sf"/>
</dbReference>
<evidence type="ECO:0000313" key="13">
    <source>
        <dbReference type="EMBL" id="KAJ2865105.1"/>
    </source>
</evidence>
<reference evidence="13" key="1">
    <citation type="submission" date="2022-07" db="EMBL/GenBank/DDBJ databases">
        <title>Phylogenomic reconstructions and comparative analyses of Kickxellomycotina fungi.</title>
        <authorList>
            <person name="Reynolds N.K."/>
            <person name="Stajich J.E."/>
            <person name="Barry K."/>
            <person name="Grigoriev I.V."/>
            <person name="Crous P."/>
            <person name="Smith M.E."/>
        </authorList>
    </citation>
    <scope>NUCLEOTIDE SEQUENCE</scope>
    <source>
        <strain evidence="13">RSA 476</strain>
    </source>
</reference>
<accession>A0A9W8ISX9</accession>
<evidence type="ECO:0000256" key="10">
    <source>
        <dbReference type="PIRNR" id="PIRNR036852"/>
    </source>
</evidence>
<evidence type="ECO:0000256" key="4">
    <source>
        <dbReference type="ARBA" id="ARBA00012180"/>
    </source>
</evidence>
<dbReference type="PANTHER" id="PTHR10642:SF26">
    <property type="entry name" value="RIBONUCLEASE H1"/>
    <property type="match status" value="1"/>
</dbReference>
<feature type="domain" description="RNase H type-1" evidence="12">
    <location>
        <begin position="132"/>
        <end position="282"/>
    </location>
</feature>
<dbReference type="PIRSF" id="PIRSF036852">
    <property type="entry name" value="Ribonuclease_H1_euk"/>
    <property type="match status" value="1"/>
</dbReference>
<sequence length="287" mass="30880">MPRSSQATNNGVSYYAVRVGRKAGIYRTWDECKAEVNAYPGAIFKKFKDLTDAQTFAGPQAALSAAAPTHTSAPGRVNTPMTVGRTHRAAPYTLDGSDGRQKPREGQAGRKGTRVKESVTHPTVPPPLAGETADKIVVYTDGASSKNGKKGARAGVGVYFGTQDPRNISESLAGPRQTNQRAELMAVLRAIEAVSASGSAKTLVICTDSMYTINCVNVWHFKWEKCGWVNSAGQQVNNQDLIRGILDRMKEYSGSVQFIHVRGHSGIHGNEQADQLAVQGANTVMFI</sequence>
<dbReference type="SUPFAM" id="SSF55658">
    <property type="entry name" value="L9 N-domain-like"/>
    <property type="match status" value="1"/>
</dbReference>
<evidence type="ECO:0000256" key="6">
    <source>
        <dbReference type="ARBA" id="ARBA00022723"/>
    </source>
</evidence>
<dbReference type="PANTHER" id="PTHR10642">
    <property type="entry name" value="RIBONUCLEASE H1"/>
    <property type="match status" value="1"/>
</dbReference>
<evidence type="ECO:0000256" key="9">
    <source>
        <dbReference type="ARBA" id="ARBA00022842"/>
    </source>
</evidence>
<dbReference type="CDD" id="cd09280">
    <property type="entry name" value="RNase_HI_eukaryote_like"/>
    <property type="match status" value="1"/>
</dbReference>
<dbReference type="InterPro" id="IPR009027">
    <property type="entry name" value="Ribosomal_bL9/RNase_H1_N"/>
</dbReference>
<comment type="catalytic activity">
    <reaction evidence="1 10">
        <text>Endonucleolytic cleavage to 5'-phosphomonoester.</text>
        <dbReference type="EC" id="3.1.26.4"/>
    </reaction>
</comment>
<dbReference type="GO" id="GO:0004523">
    <property type="term" value="F:RNA-DNA hybrid ribonuclease activity"/>
    <property type="evidence" value="ECO:0007669"/>
    <property type="project" value="UniProtKB-UniRule"/>
</dbReference>
<dbReference type="Pfam" id="PF01693">
    <property type="entry name" value="Cauli_VI"/>
    <property type="match status" value="1"/>
</dbReference>
<keyword evidence="5 10" id="KW-0540">Nuclease</keyword>
<keyword evidence="6 10" id="KW-0479">Metal-binding</keyword>
<dbReference type="FunFam" id="3.40.970.10:FF:000001">
    <property type="entry name" value="Ribonuclease H1"/>
    <property type="match status" value="1"/>
</dbReference>
<feature type="compositionally biased region" description="Basic and acidic residues" evidence="11">
    <location>
        <begin position="97"/>
        <end position="119"/>
    </location>
</feature>
<protein>
    <recommendedName>
        <fullName evidence="4 10">Ribonuclease H</fullName>
        <shortName evidence="10">RNase H</shortName>
        <ecNumber evidence="4 10">3.1.26.4</ecNumber>
    </recommendedName>
</protein>
<dbReference type="EMBL" id="JANBUY010000068">
    <property type="protein sequence ID" value="KAJ2865105.1"/>
    <property type="molecule type" value="Genomic_DNA"/>
</dbReference>
<dbReference type="Gene3D" id="3.30.420.10">
    <property type="entry name" value="Ribonuclease H-like superfamily/Ribonuclease H"/>
    <property type="match status" value="1"/>
</dbReference>
<evidence type="ECO:0000313" key="14">
    <source>
        <dbReference type="Proteomes" id="UP001140074"/>
    </source>
</evidence>
<comment type="cofactor">
    <cofactor evidence="2 10">
        <name>Mg(2+)</name>
        <dbReference type="ChEBI" id="CHEBI:18420"/>
    </cofactor>
</comment>
<comment type="caution">
    <text evidence="13">The sequence shown here is derived from an EMBL/GenBank/DDBJ whole genome shotgun (WGS) entry which is preliminary data.</text>
</comment>